<evidence type="ECO:0000313" key="3">
    <source>
        <dbReference type="Proteomes" id="UP000216725"/>
    </source>
</evidence>
<dbReference type="OrthoDB" id="9792035at2"/>
<sequence length="251" mass="28694">MTGWRRHCAYCGKYLDGDTYGDSVCGSPACSRRYSEDKRLAVENRHVRTWQPEDSRPLDIDKVLSQQADLIRRMREGHAATRRDDDLAGGEEPPAADPRDGECVECGAPLHGLERRYCSRVCEGEYLRRVCRAWHAQHPDPGPGKCLVCGRRLPTTRHHSYCGAECRAEAHRISMLERRAMDPGASHDRETHRGSGRKHVRVTDTRVCAECGKPLPPGRRRHCSEACRHQAHRERMRAYYKTHKTTKKTTK</sequence>
<evidence type="ECO:0000256" key="1">
    <source>
        <dbReference type="SAM" id="MobiDB-lite"/>
    </source>
</evidence>
<organism evidence="2 3">
    <name type="scientific">Pseudoscardovia radai</name>
    <dbReference type="NCBI Taxonomy" id="987066"/>
    <lineage>
        <taxon>Bacteria</taxon>
        <taxon>Bacillati</taxon>
        <taxon>Actinomycetota</taxon>
        <taxon>Actinomycetes</taxon>
        <taxon>Bifidobacteriales</taxon>
        <taxon>Bifidobacteriaceae</taxon>
        <taxon>Pseudoscardovia</taxon>
    </lineage>
</organism>
<accession>A0A261EY31</accession>
<dbReference type="Proteomes" id="UP000216725">
    <property type="component" value="Unassembled WGS sequence"/>
</dbReference>
<dbReference type="RefSeq" id="WP_094660656.1">
    <property type="nucleotide sequence ID" value="NZ_MWWR01000006.1"/>
</dbReference>
<evidence type="ECO:0000313" key="2">
    <source>
        <dbReference type="EMBL" id="OZG51747.1"/>
    </source>
</evidence>
<feature type="region of interest" description="Disordered" evidence="1">
    <location>
        <begin position="77"/>
        <end position="101"/>
    </location>
</feature>
<dbReference type="EMBL" id="MWWR01000006">
    <property type="protein sequence ID" value="OZG51747.1"/>
    <property type="molecule type" value="Genomic_DNA"/>
</dbReference>
<protein>
    <submittedName>
        <fullName evidence="2">Uncharacterized protein</fullName>
    </submittedName>
</protein>
<dbReference type="AlphaFoldDB" id="A0A261EY31"/>
<keyword evidence="3" id="KW-1185">Reference proteome</keyword>
<reference evidence="2 3" key="1">
    <citation type="journal article" date="2017" name="BMC Genomics">
        <title>Comparative genomic and phylogenomic analyses of the Bifidobacteriaceae family.</title>
        <authorList>
            <person name="Lugli G.A."/>
            <person name="Milani C."/>
            <person name="Turroni F."/>
            <person name="Duranti S."/>
            <person name="Mancabelli L."/>
            <person name="Mangifesta M."/>
            <person name="Ferrario C."/>
            <person name="Modesto M."/>
            <person name="Mattarelli P."/>
            <person name="Jiri K."/>
            <person name="van Sinderen D."/>
            <person name="Ventura M."/>
        </authorList>
    </citation>
    <scope>NUCLEOTIDE SEQUENCE [LARGE SCALE GENOMIC DNA]</scope>
    <source>
        <strain evidence="2 3">DSM 24742</strain>
    </source>
</reference>
<gene>
    <name evidence="2" type="ORF">PSRA_0827</name>
</gene>
<comment type="caution">
    <text evidence="2">The sequence shown here is derived from an EMBL/GenBank/DDBJ whole genome shotgun (WGS) entry which is preliminary data.</text>
</comment>
<feature type="compositionally biased region" description="Basic and acidic residues" evidence="1">
    <location>
        <begin position="77"/>
        <end position="86"/>
    </location>
</feature>
<proteinExistence type="predicted"/>
<name>A0A261EY31_9BIFI</name>